<accession>A0ABM6CKW6</accession>
<dbReference type="EMBL" id="CP013573">
    <property type="protein sequence ID" value="ANL89013.1"/>
    <property type="molecule type" value="Genomic_DNA"/>
</dbReference>
<evidence type="ECO:0000256" key="4">
    <source>
        <dbReference type="PROSITE-ProRule" id="PRU00169"/>
    </source>
</evidence>
<keyword evidence="3" id="KW-0804">Transcription</keyword>
<dbReference type="InterPro" id="IPR011006">
    <property type="entry name" value="CheY-like_superfamily"/>
</dbReference>
<keyword evidence="6" id="KW-0614">Plasmid</keyword>
<gene>
    <name evidence="6" type="ORF">AMC81_PE00769</name>
</gene>
<organism evidence="6 7">
    <name type="scientific">Rhizobium phaseoli</name>
    <dbReference type="NCBI Taxonomy" id="396"/>
    <lineage>
        <taxon>Bacteria</taxon>
        <taxon>Pseudomonadati</taxon>
        <taxon>Pseudomonadota</taxon>
        <taxon>Alphaproteobacteria</taxon>
        <taxon>Hyphomicrobiales</taxon>
        <taxon>Rhizobiaceae</taxon>
        <taxon>Rhizobium/Agrobacterium group</taxon>
        <taxon>Rhizobium</taxon>
    </lineage>
</organism>
<dbReference type="PROSITE" id="PS50110">
    <property type="entry name" value="RESPONSE_REGULATORY"/>
    <property type="match status" value="1"/>
</dbReference>
<reference evidence="6 7" key="1">
    <citation type="submission" date="2015-11" db="EMBL/GenBank/DDBJ databases">
        <title>The limits of bacterial species coexistence and the symbiotic plasmid transference in sympatric Rhizobium populations.</title>
        <authorList>
            <person name="Perez-Carrascal O.M."/>
            <person name="VanInsberghe D."/>
            <person name="Juarez S."/>
            <person name="Polz M.F."/>
            <person name="Vinuesa P."/>
            <person name="Gonzalez V."/>
        </authorList>
    </citation>
    <scope>NUCLEOTIDE SEQUENCE [LARGE SCALE GENOMIC DNA]</scope>
    <source>
        <strain evidence="6 7">N771</strain>
        <plasmid evidence="6 7">pRphaN771e</plasmid>
    </source>
</reference>
<feature type="domain" description="Response regulatory" evidence="5">
    <location>
        <begin position="11"/>
        <end position="124"/>
    </location>
</feature>
<keyword evidence="7" id="KW-1185">Reference proteome</keyword>
<evidence type="ECO:0000313" key="6">
    <source>
        <dbReference type="EMBL" id="ANL89013.1"/>
    </source>
</evidence>
<keyword evidence="2" id="KW-0805">Transcription regulation</keyword>
<dbReference type="InterPro" id="IPR001789">
    <property type="entry name" value="Sig_transdc_resp-reg_receiver"/>
</dbReference>
<dbReference type="Proteomes" id="UP000078551">
    <property type="component" value="Plasmid pRphaN771e"/>
</dbReference>
<evidence type="ECO:0000256" key="2">
    <source>
        <dbReference type="ARBA" id="ARBA00023015"/>
    </source>
</evidence>
<protein>
    <submittedName>
        <fullName evidence="6">Response regulator CheY-like domain-containing protein</fullName>
    </submittedName>
</protein>
<sequence length="132" mass="14283">MTDLHSAPTIAVLVVEDEPLVRMVAAEFLRDAGFKIFEAANADEAIEMLHARADIHAVFTDIEMPGSLDGMGLAATIKERWPGIVVIVTSGRNQEDRGDPPLGAAFITKPYLHDTVIDVIHRSVTPQVIASP</sequence>
<dbReference type="Gene3D" id="3.40.50.2300">
    <property type="match status" value="1"/>
</dbReference>
<evidence type="ECO:0000256" key="1">
    <source>
        <dbReference type="ARBA" id="ARBA00022553"/>
    </source>
</evidence>
<dbReference type="Pfam" id="PF00072">
    <property type="entry name" value="Response_reg"/>
    <property type="match status" value="1"/>
</dbReference>
<evidence type="ECO:0000313" key="7">
    <source>
        <dbReference type="Proteomes" id="UP000078551"/>
    </source>
</evidence>
<dbReference type="SUPFAM" id="SSF52172">
    <property type="entry name" value="CheY-like"/>
    <property type="match status" value="1"/>
</dbReference>
<geneLocation type="plasmid" evidence="6 7">
    <name>pRphaN771e</name>
</geneLocation>
<evidence type="ECO:0000256" key="3">
    <source>
        <dbReference type="ARBA" id="ARBA00023163"/>
    </source>
</evidence>
<proteinExistence type="predicted"/>
<dbReference type="SMART" id="SM00448">
    <property type="entry name" value="REC"/>
    <property type="match status" value="1"/>
</dbReference>
<dbReference type="RefSeq" id="WP_037144408.1">
    <property type="nucleotide sequence ID" value="NZ_CP013546.1"/>
</dbReference>
<dbReference type="PANTHER" id="PTHR44591:SF3">
    <property type="entry name" value="RESPONSE REGULATORY DOMAIN-CONTAINING PROTEIN"/>
    <property type="match status" value="1"/>
</dbReference>
<name>A0ABM6CKW6_9HYPH</name>
<dbReference type="PANTHER" id="PTHR44591">
    <property type="entry name" value="STRESS RESPONSE REGULATOR PROTEIN 1"/>
    <property type="match status" value="1"/>
</dbReference>
<feature type="modified residue" description="4-aspartylphosphate" evidence="4">
    <location>
        <position position="61"/>
    </location>
</feature>
<dbReference type="InterPro" id="IPR050595">
    <property type="entry name" value="Bact_response_regulator"/>
</dbReference>
<keyword evidence="1 4" id="KW-0597">Phosphoprotein</keyword>
<evidence type="ECO:0000259" key="5">
    <source>
        <dbReference type="PROSITE" id="PS50110"/>
    </source>
</evidence>